<feature type="domain" description="HTH luxR-type" evidence="5">
    <location>
        <begin position="147"/>
        <end position="188"/>
    </location>
</feature>
<organism evidence="6 7">
    <name type="scientific">Virgibacillus natechei</name>
    <dbReference type="NCBI Taxonomy" id="1216297"/>
    <lineage>
        <taxon>Bacteria</taxon>
        <taxon>Bacillati</taxon>
        <taxon>Bacillota</taxon>
        <taxon>Bacilli</taxon>
        <taxon>Bacillales</taxon>
        <taxon>Bacillaceae</taxon>
        <taxon>Virgibacillus</taxon>
    </lineage>
</organism>
<dbReference type="InterPro" id="IPR000792">
    <property type="entry name" value="Tscrpt_reg_LuxR_C"/>
</dbReference>
<evidence type="ECO:0000256" key="2">
    <source>
        <dbReference type="ARBA" id="ARBA00023082"/>
    </source>
</evidence>
<evidence type="ECO:0000256" key="3">
    <source>
        <dbReference type="ARBA" id="ARBA00023125"/>
    </source>
</evidence>
<accession>A0ABS4IH95</accession>
<dbReference type="PANTHER" id="PTHR30385">
    <property type="entry name" value="SIGMA FACTOR F FLAGELLAR"/>
    <property type="match status" value="1"/>
</dbReference>
<evidence type="ECO:0000259" key="5">
    <source>
        <dbReference type="Pfam" id="PF00196"/>
    </source>
</evidence>
<dbReference type="SUPFAM" id="SSF88659">
    <property type="entry name" value="Sigma3 and sigma4 domains of RNA polymerase sigma factors"/>
    <property type="match status" value="1"/>
</dbReference>
<evidence type="ECO:0000313" key="7">
    <source>
        <dbReference type="Proteomes" id="UP001519345"/>
    </source>
</evidence>
<sequence length="192" mass="22150">MNRELMNTVEKIKNTSDDPLLVNFYKDSDNYRLFIQALNDPYDTNIQKLDRAFKRYFKEKKKVLYISNLIKGFAQDYDKRSKKEGASLSLDRPINDSEDETVTLKDALKDGDVEEIFESALEKTVPLEDLIENECVAKAFKKLRPEQKDVLTYSIVSGLMNKEIAQALNLSEQMVSYHRKSALKQLRAALEG</sequence>
<protein>
    <submittedName>
        <fullName evidence="6">RNA polymerase sigma factor (Sigma-70 family)</fullName>
    </submittedName>
</protein>
<name>A0ABS4IH95_9BACI</name>
<dbReference type="InterPro" id="IPR014284">
    <property type="entry name" value="RNA_pol_sigma-70_dom"/>
</dbReference>
<keyword evidence="2" id="KW-0731">Sigma factor</keyword>
<reference evidence="6 7" key="1">
    <citation type="submission" date="2021-03" db="EMBL/GenBank/DDBJ databases">
        <title>Genomic Encyclopedia of Type Strains, Phase IV (KMG-IV): sequencing the most valuable type-strain genomes for metagenomic binning, comparative biology and taxonomic classification.</title>
        <authorList>
            <person name="Goeker M."/>
        </authorList>
    </citation>
    <scope>NUCLEOTIDE SEQUENCE [LARGE SCALE GENOMIC DNA]</scope>
    <source>
        <strain evidence="6 7">DSM 25609</strain>
    </source>
</reference>
<dbReference type="InterPro" id="IPR013324">
    <property type="entry name" value="RNA_pol_sigma_r3/r4-like"/>
</dbReference>
<dbReference type="Pfam" id="PF00196">
    <property type="entry name" value="GerE"/>
    <property type="match status" value="1"/>
</dbReference>
<dbReference type="Proteomes" id="UP001519345">
    <property type="component" value="Unassembled WGS sequence"/>
</dbReference>
<evidence type="ECO:0000256" key="1">
    <source>
        <dbReference type="ARBA" id="ARBA00023015"/>
    </source>
</evidence>
<dbReference type="InterPro" id="IPR036388">
    <property type="entry name" value="WH-like_DNA-bd_sf"/>
</dbReference>
<keyword evidence="7" id="KW-1185">Reference proteome</keyword>
<evidence type="ECO:0000313" key="6">
    <source>
        <dbReference type="EMBL" id="MBP1970306.1"/>
    </source>
</evidence>
<proteinExistence type="predicted"/>
<dbReference type="RefSeq" id="WP_209463445.1">
    <property type="nucleotide sequence ID" value="NZ_CP110224.1"/>
</dbReference>
<comment type="caution">
    <text evidence="6">The sequence shown here is derived from an EMBL/GenBank/DDBJ whole genome shotgun (WGS) entry which is preliminary data.</text>
</comment>
<keyword evidence="1" id="KW-0805">Transcription regulation</keyword>
<dbReference type="EMBL" id="JAGGKX010000012">
    <property type="protein sequence ID" value="MBP1970306.1"/>
    <property type="molecule type" value="Genomic_DNA"/>
</dbReference>
<dbReference type="Gene3D" id="1.10.10.10">
    <property type="entry name" value="Winged helix-like DNA-binding domain superfamily/Winged helix DNA-binding domain"/>
    <property type="match status" value="1"/>
</dbReference>
<evidence type="ECO:0000256" key="4">
    <source>
        <dbReference type="ARBA" id="ARBA00023163"/>
    </source>
</evidence>
<dbReference type="NCBIfam" id="TIGR02937">
    <property type="entry name" value="sigma70-ECF"/>
    <property type="match status" value="1"/>
</dbReference>
<gene>
    <name evidence="6" type="ORF">J2Z83_002424</name>
</gene>
<keyword evidence="3" id="KW-0238">DNA-binding</keyword>
<keyword evidence="4" id="KW-0804">Transcription</keyword>